<dbReference type="Proteomes" id="UP000494165">
    <property type="component" value="Unassembled WGS sequence"/>
</dbReference>
<keyword evidence="5" id="KW-0479">Metal-binding</keyword>
<proteinExistence type="inferred from homology"/>
<name>A0A8S1CNR0_9INSE</name>
<feature type="transmembrane region" description="Helical" evidence="6">
    <location>
        <begin position="38"/>
        <end position="56"/>
    </location>
</feature>
<dbReference type="InterPro" id="IPR044925">
    <property type="entry name" value="His-Me_finger_sf"/>
</dbReference>
<dbReference type="PANTHER" id="PTHR13966:SF19">
    <property type="entry name" value="NUCLEASE EXOG, MITOCHONDRIAL"/>
    <property type="match status" value="1"/>
</dbReference>
<comment type="caution">
    <text evidence="8">The sequence shown here is derived from an EMBL/GenBank/DDBJ whole genome shotgun (WGS) entry which is preliminary data.</text>
</comment>
<dbReference type="SMART" id="SM00892">
    <property type="entry name" value="Endonuclease_NS"/>
    <property type="match status" value="1"/>
</dbReference>
<comment type="similarity">
    <text evidence="1">Belongs to the DNA/RNA non-specific endonuclease family.</text>
</comment>
<dbReference type="InterPro" id="IPR040255">
    <property type="entry name" value="Non-specific_endonuclease"/>
</dbReference>
<dbReference type="InterPro" id="IPR001604">
    <property type="entry name" value="Endo_G_ENPP1-like_dom"/>
</dbReference>
<evidence type="ECO:0000313" key="8">
    <source>
        <dbReference type="EMBL" id="CAB3370986.1"/>
    </source>
</evidence>
<evidence type="ECO:0000256" key="2">
    <source>
        <dbReference type="ARBA" id="ARBA00022722"/>
    </source>
</evidence>
<dbReference type="GO" id="GO:0000014">
    <property type="term" value="F:single-stranded DNA endodeoxyribonuclease activity"/>
    <property type="evidence" value="ECO:0007669"/>
    <property type="project" value="TreeGrafter"/>
</dbReference>
<keyword evidence="6" id="KW-0812">Transmembrane</keyword>
<evidence type="ECO:0000256" key="5">
    <source>
        <dbReference type="PIRSR" id="PIRSR640255-2"/>
    </source>
</evidence>
<sequence length="447" mass="49464">MAPNKSPGSGYVVVEFKLAAPRPHSNLRPPRNSQEMRVLIIAGVLLVIAAAAYSHSIPRAGCAISINQNLPDPQALVINPQGTFDIFGFFLPQSGDIVTFDVGQEVLFACPGATLNVTGTAELLANCVDGTTFQQADGTQHDFSQLGCTKLPFHTYQDTGRLCGRPDQIYPIYAFGFELSNGDFYNLYEVCFDPANGNTRYSVFTQTPEIRGYQSGYPRPSSFIQGPFYYNGFDIYQAYTRDNQTAAIANIVGSMDLALQYVNQSFDSSFYLARGHLAAKADYVYGAHQRATFWYLNVAPQWQTFNEANWAQLEYDCRTYAGQRSSPLKVFTGTHGQSVLPDINGDLQPLYLGLDPNNNAIVHVPEIFWKVLYDPQTQEGVAFVGSNNPYLENPPGFIKCTDVCDQLTWLLWDPKNVTSGLSYCCEVNELAQTILEIPELTVSGLLT</sequence>
<evidence type="ECO:0000313" key="9">
    <source>
        <dbReference type="Proteomes" id="UP000494165"/>
    </source>
</evidence>
<keyword evidence="9" id="KW-1185">Reference proteome</keyword>
<dbReference type="GO" id="GO:0003676">
    <property type="term" value="F:nucleic acid binding"/>
    <property type="evidence" value="ECO:0007669"/>
    <property type="project" value="InterPro"/>
</dbReference>
<accession>A0A8S1CNR0</accession>
<dbReference type="GO" id="GO:0005634">
    <property type="term" value="C:nucleus"/>
    <property type="evidence" value="ECO:0007669"/>
    <property type="project" value="TreeGrafter"/>
</dbReference>
<keyword evidence="2" id="KW-0540">Nuclease</keyword>
<gene>
    <name evidence="8" type="ORF">CLODIP_2_CD08356</name>
</gene>
<dbReference type="FunFam" id="3.40.570.10:FF:000007">
    <property type="entry name" value="Alkaline nuclease"/>
    <property type="match status" value="1"/>
</dbReference>
<keyword evidence="3" id="KW-0255">Endonuclease</keyword>
<evidence type="ECO:0000256" key="6">
    <source>
        <dbReference type="SAM" id="Phobius"/>
    </source>
</evidence>
<organism evidence="8 9">
    <name type="scientific">Cloeon dipterum</name>
    <dbReference type="NCBI Taxonomy" id="197152"/>
    <lineage>
        <taxon>Eukaryota</taxon>
        <taxon>Metazoa</taxon>
        <taxon>Ecdysozoa</taxon>
        <taxon>Arthropoda</taxon>
        <taxon>Hexapoda</taxon>
        <taxon>Insecta</taxon>
        <taxon>Pterygota</taxon>
        <taxon>Palaeoptera</taxon>
        <taxon>Ephemeroptera</taxon>
        <taxon>Pisciforma</taxon>
        <taxon>Baetidae</taxon>
        <taxon>Cloeon</taxon>
    </lineage>
</organism>
<dbReference type="Gene3D" id="3.40.570.10">
    <property type="entry name" value="Extracellular Endonuclease, subunit A"/>
    <property type="match status" value="1"/>
</dbReference>
<protein>
    <recommendedName>
        <fullName evidence="7">DNA/RNA non-specific endonuclease/pyrophosphatase/phosphodiesterase domain-containing protein</fullName>
    </recommendedName>
</protein>
<keyword evidence="6" id="KW-0472">Membrane</keyword>
<dbReference type="Pfam" id="PF01223">
    <property type="entry name" value="Endonuclease_NS"/>
    <property type="match status" value="1"/>
</dbReference>
<reference evidence="8 9" key="1">
    <citation type="submission" date="2020-04" db="EMBL/GenBank/DDBJ databases">
        <authorList>
            <person name="Alioto T."/>
            <person name="Alioto T."/>
            <person name="Gomez Garrido J."/>
        </authorList>
    </citation>
    <scope>NUCLEOTIDE SEQUENCE [LARGE SCALE GENOMIC DNA]</scope>
</reference>
<evidence type="ECO:0000259" key="7">
    <source>
        <dbReference type="SMART" id="SM00892"/>
    </source>
</evidence>
<feature type="domain" description="DNA/RNA non-specific endonuclease/pyrophosphatase/phosphodiesterase" evidence="7">
    <location>
        <begin position="184"/>
        <end position="430"/>
    </location>
</feature>
<keyword evidence="6" id="KW-1133">Transmembrane helix</keyword>
<evidence type="ECO:0000256" key="1">
    <source>
        <dbReference type="ARBA" id="ARBA00010052"/>
    </source>
</evidence>
<dbReference type="GO" id="GO:0005743">
    <property type="term" value="C:mitochondrial inner membrane"/>
    <property type="evidence" value="ECO:0007669"/>
    <property type="project" value="TreeGrafter"/>
</dbReference>
<dbReference type="GO" id="GO:0046872">
    <property type="term" value="F:metal ion binding"/>
    <property type="evidence" value="ECO:0007669"/>
    <property type="project" value="UniProtKB-KW"/>
</dbReference>
<evidence type="ECO:0000256" key="4">
    <source>
        <dbReference type="PIRSR" id="PIRSR640255-1"/>
    </source>
</evidence>
<evidence type="ECO:0000256" key="3">
    <source>
        <dbReference type="ARBA" id="ARBA00022759"/>
    </source>
</evidence>
<dbReference type="GO" id="GO:0006309">
    <property type="term" value="P:apoptotic DNA fragmentation"/>
    <property type="evidence" value="ECO:0007669"/>
    <property type="project" value="TreeGrafter"/>
</dbReference>
<feature type="binding site" evidence="5">
    <location>
        <position position="306"/>
    </location>
    <ligand>
        <name>Mg(2+)</name>
        <dbReference type="ChEBI" id="CHEBI:18420"/>
        <note>catalytic</note>
    </ligand>
</feature>
<feature type="active site" description="Proton acceptor" evidence="4">
    <location>
        <position position="276"/>
    </location>
</feature>
<dbReference type="OrthoDB" id="5960141at2759"/>
<keyword evidence="3" id="KW-0378">Hydrolase</keyword>
<dbReference type="EMBL" id="CADEPI010000057">
    <property type="protein sequence ID" value="CAB3370986.1"/>
    <property type="molecule type" value="Genomic_DNA"/>
</dbReference>
<dbReference type="GO" id="GO:0004521">
    <property type="term" value="F:RNA endonuclease activity"/>
    <property type="evidence" value="ECO:0007669"/>
    <property type="project" value="TreeGrafter"/>
</dbReference>
<dbReference type="AlphaFoldDB" id="A0A8S1CNR0"/>
<dbReference type="InterPro" id="IPR044929">
    <property type="entry name" value="DNA/RNA_non-sp_Endonuclease_sf"/>
</dbReference>
<dbReference type="SUPFAM" id="SSF54060">
    <property type="entry name" value="His-Me finger endonucleases"/>
    <property type="match status" value="1"/>
</dbReference>
<dbReference type="PANTHER" id="PTHR13966">
    <property type="entry name" value="ENDONUCLEASE RELATED"/>
    <property type="match status" value="1"/>
</dbReference>